<comment type="caution">
    <text evidence="2">The sequence shown here is derived from an EMBL/GenBank/DDBJ whole genome shotgun (WGS) entry which is preliminary data.</text>
</comment>
<organism evidence="2 3">
    <name type="scientific">Symbiodinium microadriaticum</name>
    <name type="common">Dinoflagellate</name>
    <name type="synonym">Zooxanthella microadriatica</name>
    <dbReference type="NCBI Taxonomy" id="2951"/>
    <lineage>
        <taxon>Eukaryota</taxon>
        <taxon>Sar</taxon>
        <taxon>Alveolata</taxon>
        <taxon>Dinophyceae</taxon>
        <taxon>Suessiales</taxon>
        <taxon>Symbiodiniaceae</taxon>
        <taxon>Symbiodinium</taxon>
    </lineage>
</organism>
<feature type="compositionally biased region" description="Pro residues" evidence="1">
    <location>
        <begin position="717"/>
        <end position="729"/>
    </location>
</feature>
<feature type="region of interest" description="Disordered" evidence="1">
    <location>
        <begin position="958"/>
        <end position="981"/>
    </location>
</feature>
<feature type="compositionally biased region" description="Pro residues" evidence="1">
    <location>
        <begin position="633"/>
        <end position="649"/>
    </location>
</feature>
<protein>
    <submittedName>
        <fullName evidence="2">Uncharacterized protein</fullName>
    </submittedName>
</protein>
<sequence length="1041" mass="117321">MSTASPAEMPFIVLSDSTLQYLLWMDGCGKSYAVETVDENRLRQSIICPGASLIMPREGLVRTPPVLEVLAWHFIRVLGHENPFPTDHRPLIALLKKFYYSDVYVRLIPLRQSLNPNKQGAYDWLADVRDQYGLSADDLSDQTIMSLQGSEPDLVDQLYTSKDCHFRPSIAVKAIGLLLGRARRAMMRSRPNSVHILVVCSWNVKENLVHQEMHATAELCQARTLQEIGSIAARHSHKPWVLRRFMEPEAMDRPMPRTAFQTYIHDDMPGPREIFRERLPDFQRTFCNDEALFTTLTLHAGDHGAHLCTNLKQPAHRADIFRYIYHYTHGGLYIDIKFGFKVNFDYLLEIMARDWSLAQKEQCQERGLGPSQEGKLPSEFLLMAIGIKKDHIFRSFSKDIFAKIANLEYMIFCKALWKFLRDDMREEPRVGWNISPTYGPVYLLQEKHSLHLKNKKDMGNDGHYFVTASNITVAYTRCWEWQKSFKGDPRANERRATTMLQSLPQAVAAAMDARRALGSDEAGALPGGELISDDVQASITNNSFEDIMEVIRNEQHYADISSEDVMRCIPRGLILHPTKTGWLSCRHCNKNGKFLEFPNDIGVKHHFARGGAHNPVESPPPPGNSSMATGDSPAPPSPTQDAPPPPAPFPGVARARFAPPLPPGHLPPSEPRATTSSHPAEPRATTSAVPSPPSPPPSKAPPPQLRSHPPADSPYSPSSPPCPAAPPPNRSRFNAFQAAEKNTRPDMSEDSASDPGPSFEDQANAMPKRDKIIQICQSDEMFTWVHALATILVINEKAVLGGLKVSEQLKVWQDRIRILKKPPWIFAPLNLCKTIENTTWAEAMTARHVMGTDGLLTIAMGDGPSYKVLPKITSYFGVLAALFKKMWDQAEMHETLETDDNFEIAASTVKAIYDQTCRSCGVINRLIIYMQKDGKQVRKMRIDREVGDTPAKLRLLRPKLVDKRQSEDTGPVSDKRQKEDRSFHNCCLASGIELGDRHGTPETERLDSFQPWCKVFEYRRALRNSKQRHTLNMSKKDTLLR</sequence>
<reference evidence="2 3" key="1">
    <citation type="submission" date="2016-02" db="EMBL/GenBank/DDBJ databases">
        <title>Genome analysis of coral dinoflagellate symbionts highlights evolutionary adaptations to a symbiotic lifestyle.</title>
        <authorList>
            <person name="Aranda M."/>
            <person name="Li Y."/>
            <person name="Liew Y.J."/>
            <person name="Baumgarten S."/>
            <person name="Simakov O."/>
            <person name="Wilson M."/>
            <person name="Piel J."/>
            <person name="Ashoor H."/>
            <person name="Bougouffa S."/>
            <person name="Bajic V.B."/>
            <person name="Ryu T."/>
            <person name="Ravasi T."/>
            <person name="Bayer T."/>
            <person name="Micklem G."/>
            <person name="Kim H."/>
            <person name="Bhak J."/>
            <person name="Lajeunesse T.C."/>
            <person name="Voolstra C.R."/>
        </authorList>
    </citation>
    <scope>NUCLEOTIDE SEQUENCE [LARGE SCALE GENOMIC DNA]</scope>
    <source>
        <strain evidence="2 3">CCMP2467</strain>
    </source>
</reference>
<feature type="compositionally biased region" description="Polar residues" evidence="1">
    <location>
        <begin position="672"/>
        <end position="689"/>
    </location>
</feature>
<feature type="compositionally biased region" description="Pro residues" evidence="1">
    <location>
        <begin position="690"/>
        <end position="704"/>
    </location>
</feature>
<evidence type="ECO:0000313" key="2">
    <source>
        <dbReference type="EMBL" id="OLQ10232.1"/>
    </source>
</evidence>
<name>A0A1Q9ES30_SYMMI</name>
<dbReference type="SUPFAM" id="SSF53448">
    <property type="entry name" value="Nucleotide-diphospho-sugar transferases"/>
    <property type="match status" value="1"/>
</dbReference>
<proteinExistence type="predicted"/>
<dbReference type="PANTHER" id="PTHR24216">
    <property type="entry name" value="PAXILLIN-RELATED"/>
    <property type="match status" value="1"/>
</dbReference>
<feature type="compositionally biased region" description="Pro residues" evidence="1">
    <location>
        <begin position="659"/>
        <end position="670"/>
    </location>
</feature>
<dbReference type="Proteomes" id="UP000186817">
    <property type="component" value="Unassembled WGS sequence"/>
</dbReference>
<accession>A0A1Q9ES30</accession>
<dbReference type="PANTHER" id="PTHR24216:SF65">
    <property type="entry name" value="PAXILLIN-LIKE PROTEIN 1"/>
    <property type="match status" value="1"/>
</dbReference>
<dbReference type="EMBL" id="LSRX01000082">
    <property type="protein sequence ID" value="OLQ10232.1"/>
    <property type="molecule type" value="Genomic_DNA"/>
</dbReference>
<evidence type="ECO:0000313" key="3">
    <source>
        <dbReference type="Proteomes" id="UP000186817"/>
    </source>
</evidence>
<feature type="compositionally biased region" description="Basic and acidic residues" evidence="1">
    <location>
        <begin position="959"/>
        <end position="981"/>
    </location>
</feature>
<feature type="compositionally biased region" description="Low complexity" evidence="1">
    <location>
        <begin position="707"/>
        <end position="716"/>
    </location>
</feature>
<dbReference type="OrthoDB" id="434103at2759"/>
<dbReference type="InterPro" id="IPR029044">
    <property type="entry name" value="Nucleotide-diphossugar_trans"/>
</dbReference>
<gene>
    <name evidence="2" type="ORF">AK812_SmicGene6092</name>
</gene>
<feature type="region of interest" description="Disordered" evidence="1">
    <location>
        <begin position="606"/>
        <end position="766"/>
    </location>
</feature>
<dbReference type="AlphaFoldDB" id="A0A1Q9ES30"/>
<evidence type="ECO:0000256" key="1">
    <source>
        <dbReference type="SAM" id="MobiDB-lite"/>
    </source>
</evidence>
<keyword evidence="3" id="KW-1185">Reference proteome</keyword>
<dbReference type="Gene3D" id="3.90.550.20">
    <property type="match status" value="1"/>
</dbReference>